<reference evidence="2" key="2">
    <citation type="submission" date="2017-10" db="EMBL/GenBank/DDBJ databases">
        <title>Ladona fulva Genome sequencing and assembly.</title>
        <authorList>
            <person name="Murali S."/>
            <person name="Richards S."/>
            <person name="Bandaranaike D."/>
            <person name="Bellair M."/>
            <person name="Blankenburg K."/>
            <person name="Chao H."/>
            <person name="Dinh H."/>
            <person name="Doddapaneni H."/>
            <person name="Dugan-Rocha S."/>
            <person name="Elkadiri S."/>
            <person name="Gnanaolivu R."/>
            <person name="Hernandez B."/>
            <person name="Skinner E."/>
            <person name="Javaid M."/>
            <person name="Lee S."/>
            <person name="Li M."/>
            <person name="Ming W."/>
            <person name="Munidasa M."/>
            <person name="Muniz J."/>
            <person name="Nguyen L."/>
            <person name="Hughes D."/>
            <person name="Osuji N."/>
            <person name="Pu L.-L."/>
            <person name="Puazo M."/>
            <person name="Qu C."/>
            <person name="Quiroz J."/>
            <person name="Raj R."/>
            <person name="Weissenberger G."/>
            <person name="Xin Y."/>
            <person name="Zou X."/>
            <person name="Han Y."/>
            <person name="Worley K."/>
            <person name="Muzny D."/>
            <person name="Gibbs R."/>
        </authorList>
    </citation>
    <scope>NUCLEOTIDE SEQUENCE</scope>
    <source>
        <strain evidence="2">Sampled in the wild</strain>
    </source>
</reference>
<protein>
    <submittedName>
        <fullName evidence="2">Uncharacterized protein</fullName>
    </submittedName>
</protein>
<accession>A0A8K0NZX5</accession>
<keyword evidence="3" id="KW-1185">Reference proteome</keyword>
<evidence type="ECO:0000313" key="2">
    <source>
        <dbReference type="EMBL" id="KAG8226069.1"/>
    </source>
</evidence>
<dbReference type="OrthoDB" id="2162928at2759"/>
<reference evidence="2" key="1">
    <citation type="submission" date="2013-04" db="EMBL/GenBank/DDBJ databases">
        <authorList>
            <person name="Qu J."/>
            <person name="Murali S.C."/>
            <person name="Bandaranaike D."/>
            <person name="Bellair M."/>
            <person name="Blankenburg K."/>
            <person name="Chao H."/>
            <person name="Dinh H."/>
            <person name="Doddapaneni H."/>
            <person name="Downs B."/>
            <person name="Dugan-Rocha S."/>
            <person name="Elkadiri S."/>
            <person name="Gnanaolivu R.D."/>
            <person name="Hernandez B."/>
            <person name="Javaid M."/>
            <person name="Jayaseelan J.C."/>
            <person name="Lee S."/>
            <person name="Li M."/>
            <person name="Ming W."/>
            <person name="Munidasa M."/>
            <person name="Muniz J."/>
            <person name="Nguyen L."/>
            <person name="Ongeri F."/>
            <person name="Osuji N."/>
            <person name="Pu L.-L."/>
            <person name="Puazo M."/>
            <person name="Qu C."/>
            <person name="Quiroz J."/>
            <person name="Raj R."/>
            <person name="Weissenberger G."/>
            <person name="Xin Y."/>
            <person name="Zou X."/>
            <person name="Han Y."/>
            <person name="Richards S."/>
            <person name="Worley K."/>
            <person name="Muzny D."/>
            <person name="Gibbs R."/>
        </authorList>
    </citation>
    <scope>NUCLEOTIDE SEQUENCE</scope>
    <source>
        <strain evidence="2">Sampled in the wild</strain>
    </source>
</reference>
<gene>
    <name evidence="2" type="ORF">J437_LFUL006376</name>
</gene>
<evidence type="ECO:0000256" key="1">
    <source>
        <dbReference type="SAM" id="MobiDB-lite"/>
    </source>
</evidence>
<sequence length="92" mass="10603">MMKVLGVSREFKNSRSEFKASIDLCRRMMRRKGLSLRRCTSLAQRLPSDYAEKLISYQSMDGCEDSVLWDEEFDGDDPNATSRDEEIGDRGD</sequence>
<feature type="region of interest" description="Disordered" evidence="1">
    <location>
        <begin position="69"/>
        <end position="92"/>
    </location>
</feature>
<name>A0A8K0NZX5_LADFU</name>
<evidence type="ECO:0000313" key="3">
    <source>
        <dbReference type="Proteomes" id="UP000792457"/>
    </source>
</evidence>
<proteinExistence type="predicted"/>
<organism evidence="2 3">
    <name type="scientific">Ladona fulva</name>
    <name type="common">Scarce chaser dragonfly</name>
    <name type="synonym">Libellula fulva</name>
    <dbReference type="NCBI Taxonomy" id="123851"/>
    <lineage>
        <taxon>Eukaryota</taxon>
        <taxon>Metazoa</taxon>
        <taxon>Ecdysozoa</taxon>
        <taxon>Arthropoda</taxon>
        <taxon>Hexapoda</taxon>
        <taxon>Insecta</taxon>
        <taxon>Pterygota</taxon>
        <taxon>Palaeoptera</taxon>
        <taxon>Odonata</taxon>
        <taxon>Epiprocta</taxon>
        <taxon>Anisoptera</taxon>
        <taxon>Libelluloidea</taxon>
        <taxon>Libellulidae</taxon>
        <taxon>Ladona</taxon>
    </lineage>
</organism>
<feature type="compositionally biased region" description="Basic and acidic residues" evidence="1">
    <location>
        <begin position="82"/>
        <end position="92"/>
    </location>
</feature>
<dbReference type="AlphaFoldDB" id="A0A8K0NZX5"/>
<dbReference type="EMBL" id="KZ308266">
    <property type="protein sequence ID" value="KAG8226069.1"/>
    <property type="molecule type" value="Genomic_DNA"/>
</dbReference>
<comment type="caution">
    <text evidence="2">The sequence shown here is derived from an EMBL/GenBank/DDBJ whole genome shotgun (WGS) entry which is preliminary data.</text>
</comment>
<dbReference type="Proteomes" id="UP000792457">
    <property type="component" value="Unassembled WGS sequence"/>
</dbReference>